<feature type="domain" description="EamA" evidence="7">
    <location>
        <begin position="181"/>
        <end position="302"/>
    </location>
</feature>
<gene>
    <name evidence="8" type="ORF">AXF42_Ash011436</name>
</gene>
<dbReference type="InterPro" id="IPR000620">
    <property type="entry name" value="EamA_dom"/>
</dbReference>
<dbReference type="SUPFAM" id="SSF103481">
    <property type="entry name" value="Multidrug resistance efflux transporter EmrE"/>
    <property type="match status" value="2"/>
</dbReference>
<evidence type="ECO:0000259" key="7">
    <source>
        <dbReference type="Pfam" id="PF00892"/>
    </source>
</evidence>
<dbReference type="GO" id="GO:0022857">
    <property type="term" value="F:transmembrane transporter activity"/>
    <property type="evidence" value="ECO:0007669"/>
    <property type="project" value="InterPro"/>
</dbReference>
<keyword evidence="4 6" id="KW-1133">Transmembrane helix</keyword>
<evidence type="ECO:0000256" key="2">
    <source>
        <dbReference type="ARBA" id="ARBA00007635"/>
    </source>
</evidence>
<keyword evidence="5 6" id="KW-0472">Membrane</keyword>
<sequence>MGEKQPYVVVIIVQVIYTGMYVISKAALDGGLSSFTFIFYRQLTSAILLLPLAFIFERKAPPPLPLSLLLKITMHALIGITFGMNVYNVGLKYTSATVVSATTNSIPVMTFFMAFLMRMETLQFKSLAGISKAMGIALCLGGVLTIAFYSGPKLNPLVKHQLFGNNTSSTNSFQTESKWVKGTFLIITANTAWSLWLVLQGFLLKEYQSKLLFTTIESVLSTVQCFIVALAFERDMSRWKLQLDMGLLAIAYCGFVVTAISFYLQSWCIEKKGPVFLAMSTPLALVFTIVCSSVFLGEVIPLGRYALPSYMDSIRYQISELFIKILFVSQLSMTSGELLCLKQIISKNL</sequence>
<evidence type="ECO:0000256" key="6">
    <source>
        <dbReference type="RuleBase" id="RU363077"/>
    </source>
</evidence>
<feature type="transmembrane region" description="Helical" evidence="6">
    <location>
        <begin position="68"/>
        <end position="87"/>
    </location>
</feature>
<comment type="subcellular location">
    <subcellularLocation>
        <location evidence="1 6">Membrane</location>
        <topology evidence="1 6">Multi-pass membrane protein</topology>
    </subcellularLocation>
</comment>
<feature type="transmembrane region" description="Helical" evidence="6">
    <location>
        <begin position="129"/>
        <end position="149"/>
    </location>
</feature>
<evidence type="ECO:0000313" key="8">
    <source>
        <dbReference type="EMBL" id="PKA53956.1"/>
    </source>
</evidence>
<feature type="transmembrane region" description="Helical" evidence="6">
    <location>
        <begin position="276"/>
        <end position="301"/>
    </location>
</feature>
<dbReference type="PANTHER" id="PTHR31218">
    <property type="entry name" value="WAT1-RELATED PROTEIN"/>
    <property type="match status" value="1"/>
</dbReference>
<evidence type="ECO:0000313" key="9">
    <source>
        <dbReference type="Proteomes" id="UP000236161"/>
    </source>
</evidence>
<dbReference type="Proteomes" id="UP000236161">
    <property type="component" value="Unassembled WGS sequence"/>
</dbReference>
<dbReference type="InterPro" id="IPR030184">
    <property type="entry name" value="WAT1-related"/>
</dbReference>
<name>A0A2I0AEM0_9ASPA</name>
<feature type="transmembrane region" description="Helical" evidence="6">
    <location>
        <begin position="244"/>
        <end position="264"/>
    </location>
</feature>
<keyword evidence="3 6" id="KW-0812">Transmembrane</keyword>
<accession>A0A2I0AEM0</accession>
<evidence type="ECO:0000256" key="5">
    <source>
        <dbReference type="ARBA" id="ARBA00023136"/>
    </source>
</evidence>
<dbReference type="AlphaFoldDB" id="A0A2I0AEM0"/>
<feature type="domain" description="EamA" evidence="7">
    <location>
        <begin position="8"/>
        <end position="133"/>
    </location>
</feature>
<protein>
    <recommendedName>
        <fullName evidence="6">WAT1-related protein</fullName>
    </recommendedName>
</protein>
<organism evidence="8 9">
    <name type="scientific">Apostasia shenzhenica</name>
    <dbReference type="NCBI Taxonomy" id="1088818"/>
    <lineage>
        <taxon>Eukaryota</taxon>
        <taxon>Viridiplantae</taxon>
        <taxon>Streptophyta</taxon>
        <taxon>Embryophyta</taxon>
        <taxon>Tracheophyta</taxon>
        <taxon>Spermatophyta</taxon>
        <taxon>Magnoliopsida</taxon>
        <taxon>Liliopsida</taxon>
        <taxon>Asparagales</taxon>
        <taxon>Orchidaceae</taxon>
        <taxon>Apostasioideae</taxon>
        <taxon>Apostasia</taxon>
    </lineage>
</organism>
<feature type="transmembrane region" description="Helical" evidence="6">
    <location>
        <begin position="179"/>
        <end position="199"/>
    </location>
</feature>
<evidence type="ECO:0000256" key="1">
    <source>
        <dbReference type="ARBA" id="ARBA00004141"/>
    </source>
</evidence>
<dbReference type="InterPro" id="IPR037185">
    <property type="entry name" value="EmrE-like"/>
</dbReference>
<proteinExistence type="inferred from homology"/>
<comment type="similarity">
    <text evidence="2 6">Belongs to the drug/metabolite transporter (DMT) superfamily. Plant drug/metabolite exporter (P-DME) (TC 2.A.7.4) family.</text>
</comment>
<reference evidence="8 9" key="1">
    <citation type="journal article" date="2017" name="Nature">
        <title>The Apostasia genome and the evolution of orchids.</title>
        <authorList>
            <person name="Zhang G.Q."/>
            <person name="Liu K.W."/>
            <person name="Li Z."/>
            <person name="Lohaus R."/>
            <person name="Hsiao Y.Y."/>
            <person name="Niu S.C."/>
            <person name="Wang J.Y."/>
            <person name="Lin Y.C."/>
            <person name="Xu Q."/>
            <person name="Chen L.J."/>
            <person name="Yoshida K."/>
            <person name="Fujiwara S."/>
            <person name="Wang Z.W."/>
            <person name="Zhang Y.Q."/>
            <person name="Mitsuda N."/>
            <person name="Wang M."/>
            <person name="Liu G.H."/>
            <person name="Pecoraro L."/>
            <person name="Huang H.X."/>
            <person name="Xiao X.J."/>
            <person name="Lin M."/>
            <person name="Wu X.Y."/>
            <person name="Wu W.L."/>
            <person name="Chen Y.Y."/>
            <person name="Chang S.B."/>
            <person name="Sakamoto S."/>
            <person name="Ohme-Takagi M."/>
            <person name="Yagi M."/>
            <person name="Zeng S.J."/>
            <person name="Shen C.Y."/>
            <person name="Yeh C.M."/>
            <person name="Luo Y.B."/>
            <person name="Tsai W.C."/>
            <person name="Van de Peer Y."/>
            <person name="Liu Z.J."/>
        </authorList>
    </citation>
    <scope>NUCLEOTIDE SEQUENCE [LARGE SCALE GENOMIC DNA]</scope>
    <source>
        <strain evidence="9">cv. Shenzhen</strain>
        <tissue evidence="8">Stem</tissue>
    </source>
</reference>
<feature type="transmembrane region" description="Helical" evidence="6">
    <location>
        <begin position="34"/>
        <end position="56"/>
    </location>
</feature>
<dbReference type="Pfam" id="PF00892">
    <property type="entry name" value="EamA"/>
    <property type="match status" value="2"/>
</dbReference>
<feature type="transmembrane region" description="Helical" evidence="6">
    <location>
        <begin position="93"/>
        <end position="117"/>
    </location>
</feature>
<dbReference type="GO" id="GO:0016020">
    <property type="term" value="C:membrane"/>
    <property type="evidence" value="ECO:0007669"/>
    <property type="project" value="UniProtKB-SubCell"/>
</dbReference>
<feature type="transmembrane region" description="Helical" evidence="6">
    <location>
        <begin position="211"/>
        <end position="232"/>
    </location>
</feature>
<evidence type="ECO:0000256" key="4">
    <source>
        <dbReference type="ARBA" id="ARBA00022989"/>
    </source>
</evidence>
<feature type="transmembrane region" description="Helical" evidence="6">
    <location>
        <begin position="7"/>
        <end position="28"/>
    </location>
</feature>
<dbReference type="OrthoDB" id="1718296at2759"/>
<dbReference type="EMBL" id="KZ451988">
    <property type="protein sequence ID" value="PKA53956.1"/>
    <property type="molecule type" value="Genomic_DNA"/>
</dbReference>
<keyword evidence="9" id="KW-1185">Reference proteome</keyword>
<evidence type="ECO:0000256" key="3">
    <source>
        <dbReference type="ARBA" id="ARBA00022692"/>
    </source>
</evidence>